<evidence type="ECO:0000313" key="2">
    <source>
        <dbReference type="EMBL" id="CAK0885623.1"/>
    </source>
</evidence>
<proteinExistence type="predicted"/>
<evidence type="ECO:0000313" key="3">
    <source>
        <dbReference type="Proteomes" id="UP001189429"/>
    </source>
</evidence>
<feature type="non-terminal residue" evidence="2">
    <location>
        <position position="1084"/>
    </location>
</feature>
<reference evidence="2" key="1">
    <citation type="submission" date="2023-10" db="EMBL/GenBank/DDBJ databases">
        <authorList>
            <person name="Chen Y."/>
            <person name="Shah S."/>
            <person name="Dougan E. K."/>
            <person name="Thang M."/>
            <person name="Chan C."/>
        </authorList>
    </citation>
    <scope>NUCLEOTIDE SEQUENCE [LARGE SCALE GENOMIC DNA]</scope>
</reference>
<name>A0ABN9WJL3_9DINO</name>
<protein>
    <submittedName>
        <fullName evidence="2">Uncharacterized protein</fullName>
    </submittedName>
</protein>
<keyword evidence="3" id="KW-1185">Reference proteome</keyword>
<dbReference type="Proteomes" id="UP001189429">
    <property type="component" value="Unassembled WGS sequence"/>
</dbReference>
<gene>
    <name evidence="2" type="ORF">PCOR1329_LOCUS67185</name>
</gene>
<accession>A0ABN9WJL3</accession>
<feature type="region of interest" description="Disordered" evidence="1">
    <location>
        <begin position="669"/>
        <end position="701"/>
    </location>
</feature>
<dbReference type="EMBL" id="CAUYUJ010018693">
    <property type="protein sequence ID" value="CAK0885623.1"/>
    <property type="molecule type" value="Genomic_DNA"/>
</dbReference>
<comment type="caution">
    <text evidence="2">The sequence shown here is derived from an EMBL/GenBank/DDBJ whole genome shotgun (WGS) entry which is preliminary data.</text>
</comment>
<evidence type="ECO:0000256" key="1">
    <source>
        <dbReference type="SAM" id="MobiDB-lite"/>
    </source>
</evidence>
<organism evidence="2 3">
    <name type="scientific">Prorocentrum cordatum</name>
    <dbReference type="NCBI Taxonomy" id="2364126"/>
    <lineage>
        <taxon>Eukaryota</taxon>
        <taxon>Sar</taxon>
        <taxon>Alveolata</taxon>
        <taxon>Dinophyceae</taxon>
        <taxon>Prorocentrales</taxon>
        <taxon>Prorocentraceae</taxon>
        <taxon>Prorocentrum</taxon>
    </lineage>
</organism>
<sequence>ADNLGVSRKSLTASLKTFTSAVWLFDRWWRRVIMQELVRDPRSEVLQIIDDVGYDETPAEVAGGGSELSIVAGPARSTETQVAMRHLEQKFKKAKAATSTKVLITANAYEILAKRVDANGDNPKYFMILGSHVSIAQALRSNSTSDLMAALEVSQCSSSLEALAQDASRCVHVDRHPSNLQSERRLQRRRLRQHSRWPTFLSTCSQHKAVTISNAAIFPTELSAAASAITHVSLSLQHTTFRTQFTESMRDVIEGMVDVKHGVCDDVDAAHRRLILRYFIRVGSRASVRRMLCERLAPCCWDNDRIVAWVPLGSAEAEELVKARVAHGLTEAFTNKVWPIFNREKMARGEEALCDFTLPLLCCGALKAAYIECCARMKKIEKSSKSSTSGRPDEYSIVAAGAEPGGPAAHVPVESGGFADGTWAQQNAYSRKVGLRFLEGCDGFKPTGVCVVLRMVYAVTGRVEKGNLYIASDKYERQQQAAAAKRIQDGVARPGELLRDYAALVRARGAIEGKAFRQLRTLMFDTRVWCLVPSAEVTVILSATAFLSMSRAGAQIERLMAKPHSLPPWRLLLVAEQPDLAESIKDFRPCGLDKWSRTFMKHNDLSSFEARLKIALHLIAIKITTTARENDNGNFRRIVKKRVQSRKADLVSLNSDWVQQQCRCDKARELYRDPPDGDGDQDDGGNGASSSGPRGGGGGAWRCFVRTQKSHDLRSVAVLYRALKDTVGSELLQKCITDGAAAAHRRRAGDIGSGTSFGPTTKQIKRMKQQKFEVACLEAARRGDADEQICKLLDQAVATDYDLQRAATLAASCDRQIAASSREADEHDSAAIKKYSDAHTPDLRTEMNATGGCMPVASPTFVAVPPPFLGVKCAQQTKLGTVKAADELIEYCNSFTVHHSNLIKSMDQQMDHLCRLNQGVRQNESSDDDGDDVKESPCWLAGICVCSPEGAVTKRFRDNILRAMKVAFPVGNFNRELLGGGKVFVELFGEPSADQLELAEFYGIDGKHEVMWHISFQSWSPYEPMVQAVVPPLPEEAALVSPSAGERAVKVVGEWQSLFDAAAELERDQLTWTMRFLELVIHDR</sequence>
<feature type="non-terminal residue" evidence="2">
    <location>
        <position position="1"/>
    </location>
</feature>